<sequence>MGETVLCERPYGLVVLSTIRALLCAVCLRPADADICCDDCSKVFFCSEECQQRLHHVHEKECDALEEVDAIASKTHTDVDLLRLLVRILAARSLDTVGEHVRMDENGNVQTSYSHVKNLMHILDQEPGQWVDHVRSGVQKIMENLPNECHVPVDEVVSIAARINENSHSLDALDEKHLVAAVGLFPICALINHSCQPNCIYSNGGDSLMEVRALRDITEGEELTLSYIDIDMEREERRKLLRATKHFDCHCKRCSMPLSESIDRYVAGFCCPLCSSTATKENDYLLSENDSQLVCTACQFTVSAMAVHSAVVAGRTKLARAKQSLERFQYPDVVTQLGGLWKGIEVGGQVIPLHPSHGVAIVMARVLCNAHMKLGNIVEACQLGRQVLKALELISWRNHLPLAIAHFDYAEALRHLLVHSSAKEKRKCDELEQDMRASYRAFHDICAVCLGKWHPLRHRAAAALKY</sequence>
<reference evidence="1 2" key="1">
    <citation type="journal article" date="2022" name="bioRxiv">
        <title>The genome of the oomycete Peronosclerospora sorghi, a cosmopolitan pathogen of maize and sorghum, is inflated with dispersed pseudogenes.</title>
        <authorList>
            <person name="Fletcher K."/>
            <person name="Martin F."/>
            <person name="Isakeit T."/>
            <person name="Cavanaugh K."/>
            <person name="Magill C."/>
            <person name="Michelmore R."/>
        </authorList>
    </citation>
    <scope>NUCLEOTIDE SEQUENCE [LARGE SCALE GENOMIC DNA]</scope>
    <source>
        <strain evidence="1">P6</strain>
    </source>
</reference>
<dbReference type="Proteomes" id="UP001163321">
    <property type="component" value="Chromosome 9"/>
</dbReference>
<proteinExistence type="predicted"/>
<keyword evidence="2" id="KW-1185">Reference proteome</keyword>
<accession>A0ACC0VHV9</accession>
<evidence type="ECO:0000313" key="2">
    <source>
        <dbReference type="Proteomes" id="UP001163321"/>
    </source>
</evidence>
<dbReference type="EMBL" id="CM047588">
    <property type="protein sequence ID" value="KAI9905711.1"/>
    <property type="molecule type" value="Genomic_DNA"/>
</dbReference>
<name>A0ACC0VHV9_9STRA</name>
<organism evidence="1 2">
    <name type="scientific">Peronosclerospora sorghi</name>
    <dbReference type="NCBI Taxonomy" id="230839"/>
    <lineage>
        <taxon>Eukaryota</taxon>
        <taxon>Sar</taxon>
        <taxon>Stramenopiles</taxon>
        <taxon>Oomycota</taxon>
        <taxon>Peronosporomycetes</taxon>
        <taxon>Peronosporales</taxon>
        <taxon>Peronosporaceae</taxon>
        <taxon>Peronosclerospora</taxon>
    </lineage>
</organism>
<gene>
    <name evidence="1" type="ORF">PsorP6_013790</name>
</gene>
<comment type="caution">
    <text evidence="1">The sequence shown here is derived from an EMBL/GenBank/DDBJ whole genome shotgun (WGS) entry which is preliminary data.</text>
</comment>
<protein>
    <submittedName>
        <fullName evidence="1">Uncharacterized protein</fullName>
    </submittedName>
</protein>
<evidence type="ECO:0000313" key="1">
    <source>
        <dbReference type="EMBL" id="KAI9905711.1"/>
    </source>
</evidence>